<dbReference type="AlphaFoldDB" id="A0A5J9T5R1"/>
<sequence>MWNMSMVDNGKSRCLEIFCAEGLQQPASNDMDGAYHSIGEPEATLPATCMYLSNYYRQPLDSHPGRFVYML</sequence>
<organism evidence="1 2">
    <name type="scientific">Eragrostis curvula</name>
    <name type="common">weeping love grass</name>
    <dbReference type="NCBI Taxonomy" id="38414"/>
    <lineage>
        <taxon>Eukaryota</taxon>
        <taxon>Viridiplantae</taxon>
        <taxon>Streptophyta</taxon>
        <taxon>Embryophyta</taxon>
        <taxon>Tracheophyta</taxon>
        <taxon>Spermatophyta</taxon>
        <taxon>Magnoliopsida</taxon>
        <taxon>Liliopsida</taxon>
        <taxon>Poales</taxon>
        <taxon>Poaceae</taxon>
        <taxon>PACMAD clade</taxon>
        <taxon>Chloridoideae</taxon>
        <taxon>Eragrostideae</taxon>
        <taxon>Eragrostidinae</taxon>
        <taxon>Eragrostis</taxon>
    </lineage>
</organism>
<reference evidence="1 2" key="1">
    <citation type="journal article" date="2019" name="Sci. Rep.">
        <title>A high-quality genome of Eragrostis curvula grass provides insights into Poaceae evolution and supports new strategies to enhance forage quality.</title>
        <authorList>
            <person name="Carballo J."/>
            <person name="Santos B.A.C.M."/>
            <person name="Zappacosta D."/>
            <person name="Garbus I."/>
            <person name="Selva J.P."/>
            <person name="Gallo C.A."/>
            <person name="Diaz A."/>
            <person name="Albertini E."/>
            <person name="Caccamo M."/>
            <person name="Echenique V."/>
        </authorList>
    </citation>
    <scope>NUCLEOTIDE SEQUENCE [LARGE SCALE GENOMIC DNA]</scope>
    <source>
        <strain evidence="2">cv. Victoria</strain>
        <tissue evidence="1">Leaf</tissue>
    </source>
</reference>
<evidence type="ECO:0000313" key="1">
    <source>
        <dbReference type="EMBL" id="TVU06594.1"/>
    </source>
</evidence>
<keyword evidence="2" id="KW-1185">Reference proteome</keyword>
<comment type="caution">
    <text evidence="1">The sequence shown here is derived from an EMBL/GenBank/DDBJ whole genome shotgun (WGS) entry which is preliminary data.</text>
</comment>
<dbReference type="EMBL" id="RWGY01000051">
    <property type="protein sequence ID" value="TVU06594.1"/>
    <property type="molecule type" value="Genomic_DNA"/>
</dbReference>
<accession>A0A5J9T5R1</accession>
<name>A0A5J9T5R1_9POAL</name>
<gene>
    <name evidence="1" type="ORF">EJB05_49817</name>
</gene>
<evidence type="ECO:0000313" key="2">
    <source>
        <dbReference type="Proteomes" id="UP000324897"/>
    </source>
</evidence>
<dbReference type="Gramene" id="TVU06594">
    <property type="protein sequence ID" value="TVU06594"/>
    <property type="gene ID" value="EJB05_49817"/>
</dbReference>
<dbReference type="Proteomes" id="UP000324897">
    <property type="component" value="Unassembled WGS sequence"/>
</dbReference>
<proteinExistence type="predicted"/>
<protein>
    <submittedName>
        <fullName evidence="1">Uncharacterized protein</fullName>
    </submittedName>
</protein>